<organism evidence="2 3">
    <name type="scientific">Plasmodium ovale curtisi</name>
    <dbReference type="NCBI Taxonomy" id="864141"/>
    <lineage>
        <taxon>Eukaryota</taxon>
        <taxon>Sar</taxon>
        <taxon>Alveolata</taxon>
        <taxon>Apicomplexa</taxon>
        <taxon>Aconoidasida</taxon>
        <taxon>Haemosporida</taxon>
        <taxon>Plasmodiidae</taxon>
        <taxon>Plasmodium</taxon>
        <taxon>Plasmodium (Plasmodium)</taxon>
    </lineage>
</organism>
<evidence type="ECO:0000256" key="1">
    <source>
        <dbReference type="SAM" id="Phobius"/>
    </source>
</evidence>
<accession>A0A1A8WJ84</accession>
<reference evidence="3" key="1">
    <citation type="submission" date="2016-05" db="EMBL/GenBank/DDBJ databases">
        <authorList>
            <person name="Naeem Raeece"/>
        </authorList>
    </citation>
    <scope>NUCLEOTIDE SEQUENCE [LARGE SCALE GENOMIC DNA]</scope>
</reference>
<proteinExistence type="predicted"/>
<dbReference type="VEuPathDB" id="PlasmoDB:PocGH01_00128000"/>
<dbReference type="Proteomes" id="UP000078560">
    <property type="component" value="Unassembled WGS sequence"/>
</dbReference>
<dbReference type="InterPro" id="IPR008780">
    <property type="entry name" value="Plasmodium_Vir"/>
</dbReference>
<gene>
    <name evidence="2" type="ORF">POVCU2_0070670</name>
</gene>
<protein>
    <submittedName>
        <fullName evidence="2">PIR Superfamily Protein</fullName>
    </submittedName>
</protein>
<dbReference type="EMBL" id="FLQU01001179">
    <property type="protein sequence ID" value="SBS91891.1"/>
    <property type="molecule type" value="Genomic_DNA"/>
</dbReference>
<feature type="transmembrane region" description="Helical" evidence="1">
    <location>
        <begin position="214"/>
        <end position="235"/>
    </location>
</feature>
<evidence type="ECO:0000313" key="3">
    <source>
        <dbReference type="Proteomes" id="UP000078560"/>
    </source>
</evidence>
<sequence>MNNYNYVYSFPECKADFEQITSDEGNTSIYSCNRITKEGFDAYKHKCKKIFGYFNYLEGKGTSSSVPACCKYLNYWLYDELINNKESIYNTLSLFESFLDTYENDYNPGSEVCKRYMEDINDNKYKQVNNLFDLYNLFNQFEDPSILFTSDHCDKAKQSADKYNTLLNECQNVINQDYCETLDKFRIQYNQRVKLVNTCEQVPKYLPSYKSNNMAVTILIPIIITLAISFILFFLHKYTTFPSQLFLKIKKNARIFDYQYENAENILPISQSFNRNSEKGAWNMAYHTGTW</sequence>
<keyword evidence="1" id="KW-0472">Membrane</keyword>
<evidence type="ECO:0000313" key="2">
    <source>
        <dbReference type="EMBL" id="SBS91891.1"/>
    </source>
</evidence>
<keyword evidence="1" id="KW-1133">Transmembrane helix</keyword>
<dbReference type="Pfam" id="PF05795">
    <property type="entry name" value="Plasmodium_Vir"/>
    <property type="match status" value="1"/>
</dbReference>
<dbReference type="AlphaFoldDB" id="A0A1A8WJ84"/>
<keyword evidence="1" id="KW-0812">Transmembrane</keyword>
<name>A0A1A8WJ84_PLAOA</name>